<dbReference type="HOGENOM" id="CLU_1737095_0_0_4"/>
<accession>R4WNJ6</accession>
<reference evidence="2 3" key="1">
    <citation type="journal article" date="2013" name="Genome Announc.">
        <title>Complete Genome Sequence of Burkholderia sp. Strain RPE64, Bacterial Symbiont of the Bean Bug Riptortus pedestris.</title>
        <authorList>
            <person name="Shibata T.F."/>
            <person name="Maeda T."/>
            <person name="Nikoh N."/>
            <person name="Yamaguchi K."/>
            <person name="Oshima K."/>
            <person name="Hattori M."/>
            <person name="Nishiyama T."/>
            <person name="Hasebe M."/>
            <person name="Fukatsu T."/>
            <person name="Kikuchi Y."/>
            <person name="Shigenobu S."/>
        </authorList>
    </citation>
    <scope>NUCLEOTIDE SEQUENCE [LARGE SCALE GENOMIC DNA]</scope>
</reference>
<dbReference type="Proteomes" id="UP000013966">
    <property type="component" value="Chromosome 1"/>
</dbReference>
<evidence type="ECO:0000313" key="3">
    <source>
        <dbReference type="Proteomes" id="UP000013966"/>
    </source>
</evidence>
<protein>
    <recommendedName>
        <fullName evidence="4">DUF4402 domain-containing protein</fullName>
    </recommendedName>
</protein>
<evidence type="ECO:0000313" key="2">
    <source>
        <dbReference type="EMBL" id="BAN22450.1"/>
    </source>
</evidence>
<dbReference type="PATRIC" id="fig|758793.3.peg.695"/>
<dbReference type="AlphaFoldDB" id="R4WNJ6"/>
<sequence>MHQAKLRGASLAGRIALMGATVYCSVAAAASGGVIYFTGALVAPPFDVSVGPTAGSGISTSAQTRMTDTSGRTTYVNFLSDAHDPPNAELQLSANARAVVATFRDGRGQLVKPDAGGKYHVGALGGTLSMRANDGASPSETRVTLTTTYR</sequence>
<keyword evidence="1" id="KW-0472">Membrane</keyword>
<keyword evidence="3" id="KW-1185">Reference proteome</keyword>
<evidence type="ECO:0000256" key="1">
    <source>
        <dbReference type="SAM" id="Phobius"/>
    </source>
</evidence>
<evidence type="ECO:0008006" key="4">
    <source>
        <dbReference type="Google" id="ProtNLM"/>
    </source>
</evidence>
<feature type="transmembrane region" description="Helical" evidence="1">
    <location>
        <begin position="12"/>
        <end position="37"/>
    </location>
</feature>
<proteinExistence type="predicted"/>
<dbReference type="KEGG" id="buo:BRPE64_ACDS06960"/>
<organism evidence="2 3">
    <name type="scientific">Caballeronia insecticola</name>
    <dbReference type="NCBI Taxonomy" id="758793"/>
    <lineage>
        <taxon>Bacteria</taxon>
        <taxon>Pseudomonadati</taxon>
        <taxon>Pseudomonadota</taxon>
        <taxon>Betaproteobacteria</taxon>
        <taxon>Burkholderiales</taxon>
        <taxon>Burkholderiaceae</taxon>
        <taxon>Caballeronia</taxon>
    </lineage>
</organism>
<name>R4WNJ6_9BURK</name>
<keyword evidence="1" id="KW-0812">Transmembrane</keyword>
<keyword evidence="1" id="KW-1133">Transmembrane helix</keyword>
<dbReference type="RefSeq" id="WP_016344610.1">
    <property type="nucleotide sequence ID" value="NC_021287.1"/>
</dbReference>
<gene>
    <name evidence="2" type="ORF">BRPE64_ACDS06960</name>
</gene>
<reference evidence="2 3" key="2">
    <citation type="journal article" date="2018" name="Int. J. Syst. Evol. Microbiol.">
        <title>Burkholderia insecticola sp. nov., a gut symbiotic bacterium of the bean bug Riptortus pedestris.</title>
        <authorList>
            <person name="Takeshita K."/>
            <person name="Tamaki H."/>
            <person name="Ohbayashi T."/>
            <person name="Meng X.-Y."/>
            <person name="Sone T."/>
            <person name="Mitani Y."/>
            <person name="Peeters C."/>
            <person name="Kikuchi Y."/>
            <person name="Vandamme P."/>
        </authorList>
    </citation>
    <scope>NUCLEOTIDE SEQUENCE [LARGE SCALE GENOMIC DNA]</scope>
    <source>
        <strain evidence="2">RPE64</strain>
    </source>
</reference>
<dbReference type="EMBL" id="AP013058">
    <property type="protein sequence ID" value="BAN22450.1"/>
    <property type="molecule type" value="Genomic_DNA"/>
</dbReference>